<dbReference type="NCBIfam" id="TIGR00287">
    <property type="entry name" value="cas1"/>
    <property type="match status" value="1"/>
</dbReference>
<gene>
    <name evidence="10 12" type="primary">cas1</name>
    <name evidence="12" type="ORF">J8380_15405</name>
</gene>
<evidence type="ECO:0000256" key="3">
    <source>
        <dbReference type="ARBA" id="ARBA00022759"/>
    </source>
</evidence>
<sequence>MNLGSLLPLRGLVITLRCVAAARLSFFHQPALTAFLRFLAGSPPDYELLIRVDAPESGRVRYQADDHYRFVLLGLAGSDDLLDKLLSGLAGLPHSAPKQGEGLPFADNWRLESVQDMFTGNPVSCLAETCCYDAEALQAEVALWAGQQQVQWQWLSPALLLKDKQQREAAGKAKGEARYVRDAPDLSGALLCSRVYTAVADLLRRRGEADVVPLTTVAAVEITAAHLFWLAAGYRGADHHYREMGGVSGQLGLHLPVDLPLAWWALLVLGQYLGIGQRTTFGWGRYLLMNADGGQSYRRVFPASSLLMLAQAQENLAQAWDYVQAGQDIPDGLQDEPEVARWYQPEDEDDDGEDAVDAAETMPDDALPLAGLQADLERLLLGDYPHPVTQGYWLPKARGGMHLLAVAPTHDRVLQRAVQQVLAESLRALLMAQRESRGEDASLVIRQAWAAGYRWVYEGDIQDFFPSIDLERLQGRLVAMYHHDPVVAAVLGWLKAQVRCAGETVARARGLPLGSPLSGLLAELMLDDFDHDMAAAGFRLVRTQDKFVVLCQDPEEATRARQAAQASLAEHGLQLHPDKSRLASLEQGFEHLDYLFVSNMALHVGREAWLAQLGEREAQCATDSQSLEAMVKRIGQRQAIHIGQRERTGSFVTVTGDPAVLSTLNGQLHVYRKDELLMQLPWNSVEMVLLLGNHQVTTQAMHTALDHDIPIHLASGKGNYKGCITHNRSSQHQSLWVQQILAFQDEAKVLACAKEVVQARLIHMKETLRHRQLADELPVINGALRKLPKVDSLASLLGYEGSSTREYFARIASILPADFQFEGRNRRPPRDPFNVLLSLGYTQLYSLTESVVRTVGLLPWQGFYHQPRGRHAVLASDLMEPFRHLVERSALSMVARGEIVAADFRYTPERACLISDAARRKFLVLLMQSWENKLTARGDEAAKSWLDQLRAQTLSLKGFVTKGTAFHAFRMR</sequence>
<dbReference type="PANTHER" id="PTHR34353:SF2">
    <property type="entry name" value="CRISPR-ASSOCIATED ENDONUCLEASE CAS1 1"/>
    <property type="match status" value="1"/>
</dbReference>
<evidence type="ECO:0000256" key="2">
    <source>
        <dbReference type="ARBA" id="ARBA00022723"/>
    </source>
</evidence>
<evidence type="ECO:0000256" key="8">
    <source>
        <dbReference type="ARBA" id="ARBA00023211"/>
    </source>
</evidence>
<dbReference type="PROSITE" id="PS50878">
    <property type="entry name" value="RT_POL"/>
    <property type="match status" value="1"/>
</dbReference>
<evidence type="ECO:0000259" key="11">
    <source>
        <dbReference type="PROSITE" id="PS50878"/>
    </source>
</evidence>
<dbReference type="EMBL" id="CP072800">
    <property type="protein sequence ID" value="QTR49602.1"/>
    <property type="molecule type" value="Genomic_DNA"/>
</dbReference>
<keyword evidence="8 10" id="KW-0464">Manganese</keyword>
<comment type="cofactor">
    <cofactor evidence="10">
        <name>Mg(2+)</name>
        <dbReference type="ChEBI" id="CHEBI:18420"/>
    </cofactor>
    <cofactor evidence="10">
        <name>Mn(2+)</name>
        <dbReference type="ChEBI" id="CHEBI:29035"/>
    </cofactor>
</comment>
<dbReference type="RefSeq" id="WP_210226441.1">
    <property type="nucleotide sequence ID" value="NZ_CP072800.1"/>
</dbReference>
<organism evidence="12 13">
    <name type="scientific">Candidatus Thiothrix anitrata</name>
    <dbReference type="NCBI Taxonomy" id="2823902"/>
    <lineage>
        <taxon>Bacteria</taxon>
        <taxon>Pseudomonadati</taxon>
        <taxon>Pseudomonadota</taxon>
        <taxon>Gammaproteobacteria</taxon>
        <taxon>Thiotrichales</taxon>
        <taxon>Thiotrichaceae</taxon>
        <taxon>Thiothrix</taxon>
    </lineage>
</organism>
<keyword evidence="7 10" id="KW-0238">DNA-binding</keyword>
<dbReference type="GO" id="GO:0004519">
    <property type="term" value="F:endonuclease activity"/>
    <property type="evidence" value="ECO:0007669"/>
    <property type="project" value="UniProtKB-KW"/>
</dbReference>
<comment type="subunit">
    <text evidence="9 10">Homodimer, forms a heterotetramer with a Cas2 homodimer.</text>
</comment>
<keyword evidence="6 10" id="KW-0051">Antiviral defense</keyword>
<dbReference type="SUPFAM" id="SSF56672">
    <property type="entry name" value="DNA/RNA polymerases"/>
    <property type="match status" value="1"/>
</dbReference>
<keyword evidence="13" id="KW-1185">Reference proteome</keyword>
<proteinExistence type="inferred from homology"/>
<comment type="function">
    <text evidence="10">CRISPR (clustered regularly interspaced short palindromic repeat), is an adaptive immune system that provides protection against mobile genetic elements (viruses, transposable elements and conjugative plasmids). CRISPR clusters contain spacers, sequences complementary to antecedent mobile elements, and target invading nucleic acids. CRISPR clusters are transcribed and processed into CRISPR RNA (crRNA). Acts as a dsDNA endonuclease. Involved in the integration of spacer DNA into the CRISPR cassette.</text>
</comment>
<name>A0ABX7X2I5_9GAMM</name>
<keyword evidence="1 10" id="KW-0540">Nuclease</keyword>
<dbReference type="InterPro" id="IPR000477">
    <property type="entry name" value="RT_dom"/>
</dbReference>
<dbReference type="InterPro" id="IPR042206">
    <property type="entry name" value="CRISPR-assoc_Cas1_C"/>
</dbReference>
<evidence type="ECO:0000256" key="10">
    <source>
        <dbReference type="HAMAP-Rule" id="MF_01470"/>
    </source>
</evidence>
<dbReference type="InterPro" id="IPR042211">
    <property type="entry name" value="CRISPR-assoc_Cas1_N"/>
</dbReference>
<keyword evidence="3 10" id="KW-0255">Endonuclease</keyword>
<evidence type="ECO:0000256" key="1">
    <source>
        <dbReference type="ARBA" id="ARBA00022722"/>
    </source>
</evidence>
<reference evidence="12 13" key="1">
    <citation type="submission" date="2021-04" db="EMBL/GenBank/DDBJ databases">
        <title>Genomics, taxonomy and metabolism of representatives of sulfur bacteria of the genus Thiothrix: Thiothrix fructosivorans QT, Thiothrix unzii A1T and three new species, Thiothrix subterranea sp. nov., Thiothrix litoralis sp. nov. and 'Candidatus Thiothrix anitrata' sp. nov.</title>
        <authorList>
            <person name="Ravin N.V."/>
            <person name="Smolyakov D."/>
            <person name="Rudenko T.S."/>
            <person name="Mardanov A.V."/>
            <person name="Beletsky A.V."/>
            <person name="Markov N.D."/>
            <person name="Fomenkov A.I."/>
            <person name="Roberts R.J."/>
            <person name="Karnachuk O.V."/>
            <person name="Novikov A."/>
            <person name="Grabovich M.Y."/>
        </authorList>
    </citation>
    <scope>NUCLEOTIDE SEQUENCE [LARGE SCALE GENOMIC DNA]</scope>
    <source>
        <strain evidence="12 13">A52</strain>
    </source>
</reference>
<dbReference type="InterPro" id="IPR050646">
    <property type="entry name" value="Cas1"/>
</dbReference>
<dbReference type="CDD" id="cd01651">
    <property type="entry name" value="RT_G2_intron"/>
    <property type="match status" value="1"/>
</dbReference>
<dbReference type="InterPro" id="IPR043502">
    <property type="entry name" value="DNA/RNA_pol_sf"/>
</dbReference>
<feature type="binding site" evidence="10">
    <location>
        <position position="865"/>
    </location>
    <ligand>
        <name>Mn(2+)</name>
        <dbReference type="ChEBI" id="CHEBI:29035"/>
    </ligand>
</feature>
<evidence type="ECO:0000313" key="13">
    <source>
        <dbReference type="Proteomes" id="UP000672027"/>
    </source>
</evidence>
<keyword evidence="2 10" id="KW-0479">Metal-binding</keyword>
<accession>A0ABX7X2I5</accession>
<protein>
    <recommendedName>
        <fullName evidence="10">CRISPR-associated endonuclease Cas1</fullName>
        <ecNumber evidence="10">3.1.-.-</ecNumber>
    </recommendedName>
</protein>
<dbReference type="PANTHER" id="PTHR34353">
    <property type="entry name" value="CRISPR-ASSOCIATED ENDONUCLEASE CAS1 1"/>
    <property type="match status" value="1"/>
</dbReference>
<feature type="binding site" evidence="10">
    <location>
        <position position="880"/>
    </location>
    <ligand>
        <name>Mn(2+)</name>
        <dbReference type="ChEBI" id="CHEBI:29035"/>
    </ligand>
</feature>
<evidence type="ECO:0000256" key="4">
    <source>
        <dbReference type="ARBA" id="ARBA00022801"/>
    </source>
</evidence>
<dbReference type="Proteomes" id="UP000672027">
    <property type="component" value="Chromosome"/>
</dbReference>
<evidence type="ECO:0000256" key="9">
    <source>
        <dbReference type="ARBA" id="ARBA00038592"/>
    </source>
</evidence>
<feature type="domain" description="Reverse transcriptase" evidence="11">
    <location>
        <begin position="375"/>
        <end position="596"/>
    </location>
</feature>
<dbReference type="Gene3D" id="1.20.120.920">
    <property type="entry name" value="CRISPR-associated endonuclease Cas1, C-terminal domain"/>
    <property type="match status" value="1"/>
</dbReference>
<dbReference type="CDD" id="cd09634">
    <property type="entry name" value="Cas1_I-II-III"/>
    <property type="match status" value="1"/>
</dbReference>
<evidence type="ECO:0000256" key="6">
    <source>
        <dbReference type="ARBA" id="ARBA00023118"/>
    </source>
</evidence>
<keyword evidence="5 10" id="KW-0460">Magnesium</keyword>
<dbReference type="InterPro" id="IPR002729">
    <property type="entry name" value="CRISPR-assoc_Cas1"/>
</dbReference>
<dbReference type="Gene3D" id="3.100.10.20">
    <property type="entry name" value="CRISPR-associated endonuclease Cas1, N-terminal domain"/>
    <property type="match status" value="1"/>
</dbReference>
<dbReference type="EC" id="3.1.-.-" evidence="10"/>
<comment type="similarity">
    <text evidence="10">Belongs to the CRISPR-associated endonuclease Cas1 family.</text>
</comment>
<evidence type="ECO:0000313" key="12">
    <source>
        <dbReference type="EMBL" id="QTR49602.1"/>
    </source>
</evidence>
<feature type="binding site" evidence="10">
    <location>
        <position position="800"/>
    </location>
    <ligand>
        <name>Mn(2+)</name>
        <dbReference type="ChEBI" id="CHEBI:29035"/>
    </ligand>
</feature>
<evidence type="ECO:0000256" key="7">
    <source>
        <dbReference type="ARBA" id="ARBA00023125"/>
    </source>
</evidence>
<dbReference type="Pfam" id="PF00078">
    <property type="entry name" value="RVT_1"/>
    <property type="match status" value="1"/>
</dbReference>
<dbReference type="HAMAP" id="MF_01470">
    <property type="entry name" value="Cas1"/>
    <property type="match status" value="1"/>
</dbReference>
<dbReference type="Pfam" id="PF01867">
    <property type="entry name" value="Cas_Cas1"/>
    <property type="match status" value="1"/>
</dbReference>
<keyword evidence="4 10" id="KW-0378">Hydrolase</keyword>
<evidence type="ECO:0000256" key="5">
    <source>
        <dbReference type="ARBA" id="ARBA00022842"/>
    </source>
</evidence>